<keyword evidence="2" id="KW-1003">Cell membrane</keyword>
<evidence type="ECO:0000256" key="2">
    <source>
        <dbReference type="ARBA" id="ARBA00022475"/>
    </source>
</evidence>
<dbReference type="PANTHER" id="PTHR40077">
    <property type="entry name" value="MEMBRANE PROTEIN-RELATED"/>
    <property type="match status" value="1"/>
</dbReference>
<organism evidence="9 10">
    <name type="scientific">Nocardia brasiliensis (strain ATCC 700358 / HUJEG-1)</name>
    <dbReference type="NCBI Taxonomy" id="1133849"/>
    <lineage>
        <taxon>Bacteria</taxon>
        <taxon>Bacillati</taxon>
        <taxon>Actinomycetota</taxon>
        <taxon>Actinomycetes</taxon>
        <taxon>Mycobacteriales</taxon>
        <taxon>Nocardiaceae</taxon>
        <taxon>Nocardia</taxon>
    </lineage>
</organism>
<protein>
    <recommendedName>
        <fullName evidence="8">DUF3817 domain-containing protein</fullName>
    </recommendedName>
</protein>
<dbReference type="eggNOG" id="ENOG50330UF">
    <property type="taxonomic scope" value="Bacteria"/>
</dbReference>
<evidence type="ECO:0000256" key="3">
    <source>
        <dbReference type="ARBA" id="ARBA00022692"/>
    </source>
</evidence>
<evidence type="ECO:0000256" key="1">
    <source>
        <dbReference type="ARBA" id="ARBA00004651"/>
    </source>
</evidence>
<dbReference type="NCBIfam" id="TIGR03954">
    <property type="entry name" value="integ_memb_HG"/>
    <property type="match status" value="1"/>
</dbReference>
<evidence type="ECO:0000256" key="6">
    <source>
        <dbReference type="SAM" id="MobiDB-lite"/>
    </source>
</evidence>
<dbReference type="STRING" id="1133849.O3I_006505"/>
<evidence type="ECO:0000313" key="10">
    <source>
        <dbReference type="Proteomes" id="UP000006304"/>
    </source>
</evidence>
<comment type="subcellular location">
    <subcellularLocation>
        <location evidence="1">Cell membrane</location>
        <topology evidence="1">Multi-pass membrane protein</topology>
    </subcellularLocation>
</comment>
<feature type="transmembrane region" description="Helical" evidence="7">
    <location>
        <begin position="151"/>
        <end position="170"/>
    </location>
</feature>
<dbReference type="Proteomes" id="UP000006304">
    <property type="component" value="Chromosome"/>
</dbReference>
<gene>
    <name evidence="9" type="ORF">O3I_006505</name>
</gene>
<keyword evidence="5 7" id="KW-0472">Membrane</keyword>
<evidence type="ECO:0000256" key="4">
    <source>
        <dbReference type="ARBA" id="ARBA00022989"/>
    </source>
</evidence>
<dbReference type="InterPro" id="IPR023845">
    <property type="entry name" value="DUF3817_TM"/>
</dbReference>
<feature type="domain" description="DUF3817" evidence="8">
    <location>
        <begin position="91"/>
        <end position="173"/>
    </location>
</feature>
<evidence type="ECO:0000256" key="5">
    <source>
        <dbReference type="ARBA" id="ARBA00023136"/>
    </source>
</evidence>
<feature type="transmembrane region" description="Helical" evidence="7">
    <location>
        <begin position="95"/>
        <end position="117"/>
    </location>
</feature>
<dbReference type="PANTHER" id="PTHR40077:SF2">
    <property type="entry name" value="MEMBRANE PROTEIN"/>
    <property type="match status" value="1"/>
</dbReference>
<feature type="compositionally biased region" description="Polar residues" evidence="6">
    <location>
        <begin position="1"/>
        <end position="24"/>
    </location>
</feature>
<evidence type="ECO:0000259" key="8">
    <source>
        <dbReference type="Pfam" id="PF12823"/>
    </source>
</evidence>
<evidence type="ECO:0000256" key="7">
    <source>
        <dbReference type="SAM" id="Phobius"/>
    </source>
</evidence>
<dbReference type="EMBL" id="CP003876">
    <property type="protein sequence ID" value="AFT99263.1"/>
    <property type="molecule type" value="Genomic_DNA"/>
</dbReference>
<dbReference type="KEGG" id="nbr:O3I_006505"/>
<feature type="transmembrane region" description="Helical" evidence="7">
    <location>
        <begin position="123"/>
        <end position="139"/>
    </location>
</feature>
<proteinExistence type="predicted"/>
<dbReference type="Pfam" id="PF12823">
    <property type="entry name" value="DUF3817"/>
    <property type="match status" value="1"/>
</dbReference>
<name>K0EQM8_NOCB7</name>
<feature type="region of interest" description="Disordered" evidence="6">
    <location>
        <begin position="1"/>
        <end position="52"/>
    </location>
</feature>
<keyword evidence="10" id="KW-1185">Reference proteome</keyword>
<dbReference type="HOGENOM" id="CLU_1466766_0_0_11"/>
<dbReference type="AlphaFoldDB" id="K0EQM8"/>
<feature type="compositionally biased region" description="Low complexity" evidence="6">
    <location>
        <begin position="25"/>
        <end position="52"/>
    </location>
</feature>
<sequence>MTTSENFTEGGSGSAEQTHLSQTPDSAEASASDSAAHSAADRTAASADRAVASTTDGTLATALRGGKAPQEQAAAPAAGSANTEKIRAALLRYRTLAWVTGLWLLLLTGEMIAKYGFDVHTPSWIAVVHGWVYFVYLLVTADLAVKVRWPVLRTVGTLLAGTIPLLSFFVEHVNAKKVKQDFGV</sequence>
<keyword evidence="4 7" id="KW-1133">Transmembrane helix</keyword>
<accession>K0EQM8</accession>
<reference evidence="9 10" key="1">
    <citation type="journal article" date="2012" name="J. Bacteriol.">
        <title>Complete genome sequence of Nocardia brasiliensis HUJEG-1.</title>
        <authorList>
            <person name="Vera-Cabrera L."/>
            <person name="Ortiz-Lopez R."/>
            <person name="Elizondo-Gonzalez R."/>
            <person name="Perez-Maya A.A."/>
            <person name="Ocampo-Candiani J."/>
        </authorList>
    </citation>
    <scope>NUCLEOTIDE SEQUENCE [LARGE SCALE GENOMIC DNA]</scope>
    <source>
        <strain evidence="10">ATCC 700358</strain>
    </source>
</reference>
<keyword evidence="3 7" id="KW-0812">Transmembrane</keyword>
<evidence type="ECO:0000313" key="9">
    <source>
        <dbReference type="EMBL" id="AFT99263.1"/>
    </source>
</evidence>
<dbReference type="GO" id="GO:0005886">
    <property type="term" value="C:plasma membrane"/>
    <property type="evidence" value="ECO:0007669"/>
    <property type="project" value="UniProtKB-SubCell"/>
</dbReference>